<feature type="domain" description="Ionotropic glutamate receptor C-terminal" evidence="14">
    <location>
        <begin position="26"/>
        <end position="349"/>
    </location>
</feature>
<keyword evidence="6" id="KW-0406">Ion transport</keyword>
<feature type="domain" description="Solute-binding protein family 3/N-terminal" evidence="13">
    <location>
        <begin position="26"/>
        <end position="357"/>
    </location>
</feature>
<dbReference type="GO" id="GO:0038023">
    <property type="term" value="F:signaling receptor activity"/>
    <property type="evidence" value="ECO:0007669"/>
    <property type="project" value="InterPro"/>
</dbReference>
<evidence type="ECO:0000256" key="8">
    <source>
        <dbReference type="ARBA" id="ARBA00023170"/>
    </source>
</evidence>
<feature type="signal peptide" evidence="12">
    <location>
        <begin position="1"/>
        <end position="19"/>
    </location>
</feature>
<keyword evidence="7 11" id="KW-0472">Membrane</keyword>
<dbReference type="GO" id="GO:0005886">
    <property type="term" value="C:plasma membrane"/>
    <property type="evidence" value="ECO:0007669"/>
    <property type="project" value="UniProtKB-SubCell"/>
</dbReference>
<accession>A0A1Y6C633</accession>
<dbReference type="Gene3D" id="1.20.5.110">
    <property type="match status" value="1"/>
</dbReference>
<evidence type="ECO:0000256" key="10">
    <source>
        <dbReference type="ARBA" id="ARBA00023303"/>
    </source>
</evidence>
<protein>
    <submittedName>
        <fullName evidence="15">Amino acid ABC transporter substrate-binding protein, PAAT family</fullName>
    </submittedName>
</protein>
<dbReference type="Gene3D" id="1.10.287.70">
    <property type="match status" value="1"/>
</dbReference>
<dbReference type="STRING" id="1513793.SAMN06296036_114149"/>
<dbReference type="SUPFAM" id="SSF53850">
    <property type="entry name" value="Periplasmic binding protein-like II"/>
    <property type="match status" value="1"/>
</dbReference>
<evidence type="ECO:0000313" key="15">
    <source>
        <dbReference type="EMBL" id="SMF47585.1"/>
    </source>
</evidence>
<dbReference type="RefSeq" id="WP_132321331.1">
    <property type="nucleotide sequence ID" value="NZ_FWZT01000014.1"/>
</dbReference>
<dbReference type="Pfam" id="PF00497">
    <property type="entry name" value="SBP_bac_3"/>
    <property type="match status" value="1"/>
</dbReference>
<keyword evidence="3" id="KW-1003">Cell membrane</keyword>
<evidence type="ECO:0000256" key="5">
    <source>
        <dbReference type="ARBA" id="ARBA00022989"/>
    </source>
</evidence>
<name>A0A1Y6C633_9BACT</name>
<keyword evidence="9" id="KW-0325">Glycoprotein</keyword>
<dbReference type="OrthoDB" id="9813518at2"/>
<dbReference type="InterPro" id="IPR001638">
    <property type="entry name" value="Solute-binding_3/MltF_N"/>
</dbReference>
<evidence type="ECO:0000256" key="12">
    <source>
        <dbReference type="SAM" id="SignalP"/>
    </source>
</evidence>
<dbReference type="PANTHER" id="PTHR18966">
    <property type="entry name" value="IONOTROPIC GLUTAMATE RECEPTOR"/>
    <property type="match status" value="1"/>
</dbReference>
<keyword evidence="2" id="KW-0813">Transport</keyword>
<evidence type="ECO:0000256" key="9">
    <source>
        <dbReference type="ARBA" id="ARBA00023180"/>
    </source>
</evidence>
<dbReference type="InterPro" id="IPR001320">
    <property type="entry name" value="Iontro_rcpt_C"/>
</dbReference>
<dbReference type="Gene3D" id="3.40.190.10">
    <property type="entry name" value="Periplasmic binding protein-like II"/>
    <property type="match status" value="2"/>
</dbReference>
<dbReference type="InterPro" id="IPR015683">
    <property type="entry name" value="Ionotropic_Glu_rcpt"/>
</dbReference>
<comment type="subcellular location">
    <subcellularLocation>
        <location evidence="1">Cell membrane</location>
        <topology evidence="1">Multi-pass membrane protein</topology>
    </subcellularLocation>
</comment>
<dbReference type="SUPFAM" id="SSF81324">
    <property type="entry name" value="Voltage-gated potassium channels"/>
    <property type="match status" value="1"/>
</dbReference>
<evidence type="ECO:0000259" key="14">
    <source>
        <dbReference type="SMART" id="SM00079"/>
    </source>
</evidence>
<keyword evidence="8" id="KW-0675">Receptor</keyword>
<dbReference type="Proteomes" id="UP000192907">
    <property type="component" value="Unassembled WGS sequence"/>
</dbReference>
<evidence type="ECO:0000256" key="4">
    <source>
        <dbReference type="ARBA" id="ARBA00022692"/>
    </source>
</evidence>
<dbReference type="SMART" id="SM00062">
    <property type="entry name" value="PBPb"/>
    <property type="match status" value="1"/>
</dbReference>
<reference evidence="16" key="1">
    <citation type="submission" date="2017-04" db="EMBL/GenBank/DDBJ databases">
        <authorList>
            <person name="Varghese N."/>
            <person name="Submissions S."/>
        </authorList>
    </citation>
    <scope>NUCLEOTIDE SEQUENCE [LARGE SCALE GENOMIC DNA]</scope>
    <source>
        <strain evidence="16">RKEM611</strain>
    </source>
</reference>
<evidence type="ECO:0000256" key="7">
    <source>
        <dbReference type="ARBA" id="ARBA00023136"/>
    </source>
</evidence>
<dbReference type="AlphaFoldDB" id="A0A1Y6C633"/>
<evidence type="ECO:0000313" key="16">
    <source>
        <dbReference type="Proteomes" id="UP000192907"/>
    </source>
</evidence>
<sequence length="359" mass="39967">MIHLILAFFLLTTCLSTHAAGENKPVLVVGTKVSPPFVVKNENGNWSGLSIDLWKKIARNLDLEYEIREKTLEELVSDLENQNIDIAVAALTMTEKRESRIDFTHPIYSSGYAIAIDKSDQSIILSLFYSVLSLEFLGAVLALLSVLLLAGAGLWLFERKHNTEQFGGGVVKGLGNALWWSAVTMTTVGYGDRTPITFGGRLVAMVWMFASIIIISGFTATIAASLTIDTLSNQIAKLDDLKQHKVATISDSTSEILLKKAGNTKLVYVDSVTQGLQAIQTQDVKAMLYDEPILRFYLEKLNLTQDMTIIPSEELKQQYAFAVRAGDELRERVNREMLTILHGDAWQQTIRQYIPAEQH</sequence>
<gene>
    <name evidence="15" type="ORF">SAMN06296036_114149</name>
</gene>
<keyword evidence="5 11" id="KW-1133">Transmembrane helix</keyword>
<evidence type="ECO:0000256" key="2">
    <source>
        <dbReference type="ARBA" id="ARBA00022448"/>
    </source>
</evidence>
<dbReference type="EMBL" id="FWZT01000014">
    <property type="protein sequence ID" value="SMF47585.1"/>
    <property type="molecule type" value="Genomic_DNA"/>
</dbReference>
<dbReference type="InterPro" id="IPR001508">
    <property type="entry name" value="Iono_Glu_rcpt_met"/>
</dbReference>
<evidence type="ECO:0000256" key="3">
    <source>
        <dbReference type="ARBA" id="ARBA00022475"/>
    </source>
</evidence>
<proteinExistence type="predicted"/>
<keyword evidence="4 11" id="KW-0812">Transmembrane</keyword>
<dbReference type="PRINTS" id="PR00177">
    <property type="entry name" value="NMDARECEPTOR"/>
</dbReference>
<evidence type="ECO:0000256" key="1">
    <source>
        <dbReference type="ARBA" id="ARBA00004651"/>
    </source>
</evidence>
<keyword evidence="12" id="KW-0732">Signal</keyword>
<keyword evidence="10" id="KW-0407">Ion channel</keyword>
<dbReference type="SMART" id="SM00079">
    <property type="entry name" value="PBPe"/>
    <property type="match status" value="1"/>
</dbReference>
<feature type="transmembrane region" description="Helical" evidence="11">
    <location>
        <begin position="202"/>
        <end position="228"/>
    </location>
</feature>
<feature type="transmembrane region" description="Helical" evidence="11">
    <location>
        <begin position="136"/>
        <end position="157"/>
    </location>
</feature>
<dbReference type="GO" id="GO:0015276">
    <property type="term" value="F:ligand-gated monoatomic ion channel activity"/>
    <property type="evidence" value="ECO:0007669"/>
    <property type="project" value="InterPro"/>
</dbReference>
<evidence type="ECO:0000259" key="13">
    <source>
        <dbReference type="SMART" id="SM00062"/>
    </source>
</evidence>
<dbReference type="Pfam" id="PF00060">
    <property type="entry name" value="Lig_chan"/>
    <property type="match status" value="1"/>
</dbReference>
<feature type="chain" id="PRO_5013300468" evidence="12">
    <location>
        <begin position="20"/>
        <end position="359"/>
    </location>
</feature>
<keyword evidence="16" id="KW-1185">Reference proteome</keyword>
<organism evidence="15 16">
    <name type="scientific">Pseudobacteriovorax antillogorgiicola</name>
    <dbReference type="NCBI Taxonomy" id="1513793"/>
    <lineage>
        <taxon>Bacteria</taxon>
        <taxon>Pseudomonadati</taxon>
        <taxon>Bdellovibrionota</taxon>
        <taxon>Oligoflexia</taxon>
        <taxon>Oligoflexales</taxon>
        <taxon>Pseudobacteriovoracaceae</taxon>
        <taxon>Pseudobacteriovorax</taxon>
    </lineage>
</organism>
<evidence type="ECO:0000256" key="11">
    <source>
        <dbReference type="SAM" id="Phobius"/>
    </source>
</evidence>
<feature type="transmembrane region" description="Helical" evidence="11">
    <location>
        <begin position="169"/>
        <end position="190"/>
    </location>
</feature>
<evidence type="ECO:0000256" key="6">
    <source>
        <dbReference type="ARBA" id="ARBA00023065"/>
    </source>
</evidence>